<evidence type="ECO:0000256" key="5">
    <source>
        <dbReference type="ARBA" id="ARBA00023277"/>
    </source>
</evidence>
<evidence type="ECO:0000313" key="8">
    <source>
        <dbReference type="Proteomes" id="UP000094463"/>
    </source>
</evidence>
<name>A0A1D7QRZ9_9BACI</name>
<keyword evidence="8" id="KW-1185">Reference proteome</keyword>
<sequence length="129" mass="14408">MKKKGILNRDLAAIFASLGHTDQVVIADCGLPVPDHVLCVDLSLEQGTPAFKDVVRIVLEDLEVEKMILAKEMKEFNSNLYRHMATLEIDHEFVTHLTFKKLTADAKVIIRTGENTPFSNVILQSGVTF</sequence>
<dbReference type="Proteomes" id="UP000094463">
    <property type="component" value="Chromosome"/>
</dbReference>
<dbReference type="AlphaFoldDB" id="A0A1D7QRZ9"/>
<feature type="binding site" evidence="6">
    <location>
        <begin position="118"/>
        <end position="120"/>
    </location>
    <ligand>
        <name>substrate</name>
    </ligand>
</feature>
<dbReference type="InterPro" id="IPR007721">
    <property type="entry name" value="RbsD_FucU"/>
</dbReference>
<keyword evidence="5 6" id="KW-0119">Carbohydrate metabolism</keyword>
<protein>
    <recommendedName>
        <fullName evidence="2 6">D-ribose pyranase</fullName>
        <ecNumber evidence="2 6">5.4.99.62</ecNumber>
    </recommendedName>
</protein>
<evidence type="ECO:0000313" key="7">
    <source>
        <dbReference type="EMBL" id="AOM81785.1"/>
    </source>
</evidence>
<evidence type="ECO:0000256" key="1">
    <source>
        <dbReference type="ARBA" id="ARBA00000223"/>
    </source>
</evidence>
<feature type="binding site" evidence="6">
    <location>
        <position position="96"/>
    </location>
    <ligand>
        <name>substrate</name>
    </ligand>
</feature>
<dbReference type="Pfam" id="PF05025">
    <property type="entry name" value="RbsD_FucU"/>
    <property type="match status" value="1"/>
</dbReference>
<dbReference type="GO" id="GO:0005829">
    <property type="term" value="C:cytosol"/>
    <property type="evidence" value="ECO:0007669"/>
    <property type="project" value="TreeGrafter"/>
</dbReference>
<evidence type="ECO:0000256" key="4">
    <source>
        <dbReference type="ARBA" id="ARBA00023235"/>
    </source>
</evidence>
<dbReference type="HAMAP" id="MF_01661">
    <property type="entry name" value="D_rib_pyranase"/>
    <property type="match status" value="1"/>
</dbReference>
<keyword evidence="3 6" id="KW-0963">Cytoplasm</keyword>
<gene>
    <name evidence="6 7" type="primary">rbsD</name>
    <name evidence="7" type="ORF">BBEV_0391</name>
</gene>
<organism evidence="7 8">
    <name type="scientific">Salisediminibacterium beveridgei</name>
    <dbReference type="NCBI Taxonomy" id="632773"/>
    <lineage>
        <taxon>Bacteria</taxon>
        <taxon>Bacillati</taxon>
        <taxon>Bacillota</taxon>
        <taxon>Bacilli</taxon>
        <taxon>Bacillales</taxon>
        <taxon>Bacillaceae</taxon>
        <taxon>Salisediminibacterium</taxon>
    </lineage>
</organism>
<accession>A0A1D7QRZ9</accession>
<dbReference type="GO" id="GO:0062193">
    <property type="term" value="F:D-ribose pyranase activity"/>
    <property type="evidence" value="ECO:0007669"/>
    <property type="project" value="UniProtKB-EC"/>
</dbReference>
<dbReference type="PATRIC" id="fig|632773.3.peg.423"/>
<dbReference type="Gene3D" id="3.40.1650.10">
    <property type="entry name" value="RbsD-like domain"/>
    <property type="match status" value="1"/>
</dbReference>
<proteinExistence type="inferred from homology"/>
<dbReference type="GO" id="GO:0019303">
    <property type="term" value="P:D-ribose catabolic process"/>
    <property type="evidence" value="ECO:0007669"/>
    <property type="project" value="UniProtKB-UniRule"/>
</dbReference>
<dbReference type="GO" id="GO:0048029">
    <property type="term" value="F:monosaccharide binding"/>
    <property type="evidence" value="ECO:0007669"/>
    <property type="project" value="InterPro"/>
</dbReference>
<dbReference type="OrthoDB" id="9805009at2"/>
<dbReference type="InterPro" id="IPR023064">
    <property type="entry name" value="D-ribose_pyranase"/>
</dbReference>
<dbReference type="KEGG" id="bbev:BBEV_0391"/>
<evidence type="ECO:0000256" key="3">
    <source>
        <dbReference type="ARBA" id="ARBA00022490"/>
    </source>
</evidence>
<comment type="function">
    <text evidence="6">Catalyzes the interconversion of beta-pyran and beta-furan forms of D-ribose.</text>
</comment>
<reference evidence="7 8" key="1">
    <citation type="submission" date="2015-08" db="EMBL/GenBank/DDBJ databases">
        <title>The complete genome sequence of Bacillus beveridgei MLTeJB.</title>
        <authorList>
            <person name="Hanson T.E."/>
            <person name="Mesa C."/>
            <person name="Basesman S.M."/>
            <person name="Oremland R.S."/>
        </authorList>
    </citation>
    <scope>NUCLEOTIDE SEQUENCE [LARGE SCALE GENOMIC DNA]</scope>
    <source>
        <strain evidence="7 8">MLTeJB</strain>
    </source>
</reference>
<dbReference type="RefSeq" id="WP_069363923.1">
    <property type="nucleotide sequence ID" value="NZ_CP012502.1"/>
</dbReference>
<dbReference type="EC" id="5.4.99.62" evidence="2 6"/>
<comment type="catalytic activity">
    <reaction evidence="1 6">
        <text>beta-D-ribopyranose = beta-D-ribofuranose</text>
        <dbReference type="Rhea" id="RHEA:25432"/>
        <dbReference type="ChEBI" id="CHEBI:27476"/>
        <dbReference type="ChEBI" id="CHEBI:47002"/>
        <dbReference type="EC" id="5.4.99.62"/>
    </reaction>
</comment>
<dbReference type="EMBL" id="CP012502">
    <property type="protein sequence ID" value="AOM81785.1"/>
    <property type="molecule type" value="Genomic_DNA"/>
</dbReference>
<dbReference type="PANTHER" id="PTHR37831">
    <property type="entry name" value="D-RIBOSE PYRANASE"/>
    <property type="match status" value="1"/>
</dbReference>
<evidence type="ECO:0000256" key="2">
    <source>
        <dbReference type="ARBA" id="ARBA00012862"/>
    </source>
</evidence>
<dbReference type="PANTHER" id="PTHR37831:SF1">
    <property type="entry name" value="D-RIBOSE PYRANASE"/>
    <property type="match status" value="1"/>
</dbReference>
<dbReference type="SUPFAM" id="SSF102546">
    <property type="entry name" value="RbsD-like"/>
    <property type="match status" value="1"/>
</dbReference>
<feature type="active site" description="Proton donor" evidence="6">
    <location>
        <position position="20"/>
    </location>
</feature>
<comment type="subcellular location">
    <subcellularLocation>
        <location evidence="6">Cytoplasm</location>
    </subcellularLocation>
</comment>
<comment type="pathway">
    <text evidence="6">Carbohydrate metabolism; D-ribose degradation; D-ribose 5-phosphate from beta-D-ribopyranose: step 1/2.</text>
</comment>
<dbReference type="GO" id="GO:0016872">
    <property type="term" value="F:intramolecular lyase activity"/>
    <property type="evidence" value="ECO:0007669"/>
    <property type="project" value="UniProtKB-UniRule"/>
</dbReference>
<dbReference type="UniPathway" id="UPA00916">
    <property type="reaction ID" value="UER00888"/>
</dbReference>
<comment type="similarity">
    <text evidence="6">Belongs to the RbsD / FucU family. RbsD subfamily.</text>
</comment>
<evidence type="ECO:0000256" key="6">
    <source>
        <dbReference type="HAMAP-Rule" id="MF_01661"/>
    </source>
</evidence>
<feature type="binding site" evidence="6">
    <location>
        <position position="28"/>
    </location>
    <ligand>
        <name>substrate</name>
    </ligand>
</feature>
<comment type="subunit">
    <text evidence="6">Homodecamer.</text>
</comment>
<dbReference type="NCBIfam" id="NF008761">
    <property type="entry name" value="PRK11797.1"/>
    <property type="match status" value="1"/>
</dbReference>
<keyword evidence="4 6" id="KW-0413">Isomerase</keyword>
<dbReference type="STRING" id="632773.BBEV_0391"/>
<dbReference type="InterPro" id="IPR023750">
    <property type="entry name" value="RbsD-like_sf"/>
</dbReference>